<evidence type="ECO:0000256" key="12">
    <source>
        <dbReference type="SAM" id="MobiDB-lite"/>
    </source>
</evidence>
<feature type="domain" description="Tyrosine specific protein phosphatases" evidence="13">
    <location>
        <begin position="107"/>
        <end position="176"/>
    </location>
</feature>
<dbReference type="Gene3D" id="3.90.190.10">
    <property type="entry name" value="Protein tyrosine phosphatase superfamily"/>
    <property type="match status" value="1"/>
</dbReference>
<dbReference type="InterPro" id="IPR016130">
    <property type="entry name" value="Tyr_Pase_AS"/>
</dbReference>
<comment type="subunit">
    <text evidence="8">Monomer. May interact with SFRS7 and SFRS9/SRP30C.</text>
</comment>
<dbReference type="Pfam" id="PF00782">
    <property type="entry name" value="DSPc"/>
    <property type="match status" value="1"/>
</dbReference>
<dbReference type="CDD" id="cd17665">
    <property type="entry name" value="DSP_DUSP11"/>
    <property type="match status" value="1"/>
</dbReference>
<dbReference type="Proteomes" id="UP000264820">
    <property type="component" value="Unplaced"/>
</dbReference>
<feature type="compositionally biased region" description="Polar residues" evidence="12">
    <location>
        <begin position="236"/>
        <end position="249"/>
    </location>
</feature>
<evidence type="ECO:0000256" key="4">
    <source>
        <dbReference type="ARBA" id="ARBA00022884"/>
    </source>
</evidence>
<evidence type="ECO:0000256" key="5">
    <source>
        <dbReference type="ARBA" id="ARBA00022912"/>
    </source>
</evidence>
<sequence>MPRYGRKNSIPDRWLDYKAVGKRLGGTRFVAFKVPLKQSLNRGLEPAQVFGPWELLDAMQEDQQELGLVIDLTFTTRYYGPQDLPTSLRCVKIPTEGHVVPADGPVLAFKQAVRQFLRDNVHNDKLIGVHCTHGLNRTGYMICRYLIDVDEMDPAKAIKLFNSSRGHNMERSNYIDDLRTGPRRSNEGIDNRPPTSAPGQAVNRTPAAGRAAAGSAPSGGRWGGGSHTCRFFSPRATRQQPLESPQNDSPRFFPKGGNSRPPYECSQYERPQHESAQHYRPPRSSLLPFPPAHPASIPSRRAFPHAANWKGGPTYRQGGPTYRQGGPTYRQGGPTYRQGGPTYLQGHAQPTCVWGRPPPTALPRYCPQWANQQSTEDEGWG</sequence>
<reference evidence="14" key="2">
    <citation type="submission" date="2025-09" db="UniProtKB">
        <authorList>
            <consortium name="Ensembl"/>
        </authorList>
    </citation>
    <scope>IDENTIFICATION</scope>
</reference>
<evidence type="ECO:0000256" key="7">
    <source>
        <dbReference type="ARBA" id="ARBA00054725"/>
    </source>
</evidence>
<feature type="region of interest" description="Disordered" evidence="12">
    <location>
        <begin position="172"/>
        <end position="292"/>
    </location>
</feature>
<dbReference type="GeneTree" id="ENSGT00940000155847"/>
<dbReference type="GO" id="GO:0004721">
    <property type="term" value="F:phosphoprotein phosphatase activity"/>
    <property type="evidence" value="ECO:0007669"/>
    <property type="project" value="UniProtKB-KW"/>
</dbReference>
<proteinExistence type="inferred from homology"/>
<dbReference type="STRING" id="109280.ENSHCOP00000016991"/>
<dbReference type="PROSITE" id="PS50056">
    <property type="entry name" value="TYR_PHOSPHATASE_2"/>
    <property type="match status" value="1"/>
</dbReference>
<keyword evidence="5" id="KW-0904">Protein phosphatase</keyword>
<comment type="function">
    <text evidence="7">Possesses RNA 5'-triphosphatase and diphosphatase activities, but displays a poor protein-tyrosine phosphatase activity. In addition, has phosphatase activity with ATP, ADP and O-methylfluorescein phosphate (in vitro). Binds to RNA. May participate in nuclear mRNA metabolism.</text>
</comment>
<dbReference type="PANTHER" id="PTHR10367:SF9">
    <property type="entry name" value="DUAL-SPECIFICITY PHOSPHATASE 11 (RNA_RNP COMPLEX 1-INTERACTING)"/>
    <property type="match status" value="1"/>
</dbReference>
<dbReference type="InterPro" id="IPR000340">
    <property type="entry name" value="Dual-sp_phosphatase_cat-dom"/>
</dbReference>
<dbReference type="GO" id="GO:0003723">
    <property type="term" value="F:RNA binding"/>
    <property type="evidence" value="ECO:0007669"/>
    <property type="project" value="UniProtKB-KW"/>
</dbReference>
<organism evidence="14 15">
    <name type="scientific">Hippocampus comes</name>
    <name type="common">Tiger tail seahorse</name>
    <dbReference type="NCBI Taxonomy" id="109280"/>
    <lineage>
        <taxon>Eukaryota</taxon>
        <taxon>Metazoa</taxon>
        <taxon>Chordata</taxon>
        <taxon>Craniata</taxon>
        <taxon>Vertebrata</taxon>
        <taxon>Euteleostomi</taxon>
        <taxon>Actinopterygii</taxon>
        <taxon>Neopterygii</taxon>
        <taxon>Teleostei</taxon>
        <taxon>Neoteleostei</taxon>
        <taxon>Acanthomorphata</taxon>
        <taxon>Syngnathiaria</taxon>
        <taxon>Syngnathiformes</taxon>
        <taxon>Syngnathoidei</taxon>
        <taxon>Syngnathidae</taxon>
        <taxon>Hippocampus</taxon>
    </lineage>
</organism>
<dbReference type="Ensembl" id="ENSHCOT00000028717.1">
    <property type="protein sequence ID" value="ENSHCOP00000016991.1"/>
    <property type="gene ID" value="ENSHCOG00000020794.1"/>
</dbReference>
<dbReference type="GO" id="GO:0004651">
    <property type="term" value="F:polynucleotide 5'-phosphatase activity"/>
    <property type="evidence" value="ECO:0007669"/>
    <property type="project" value="TreeGrafter"/>
</dbReference>
<name>A0A3Q2YG46_HIPCM</name>
<protein>
    <recommendedName>
        <fullName evidence="9">RNA/RNP complex-1-interacting phosphatase</fullName>
    </recommendedName>
    <alternativeName>
        <fullName evidence="10">Dual specificity protein phosphatase 11</fullName>
    </alternativeName>
    <alternativeName>
        <fullName evidence="11">Phosphatase that interacts with RNA/RNP complex 1</fullName>
    </alternativeName>
</protein>
<feature type="compositionally biased region" description="Low complexity" evidence="12">
    <location>
        <begin position="206"/>
        <end position="219"/>
    </location>
</feature>
<keyword evidence="4" id="KW-0694">RNA-binding</keyword>
<evidence type="ECO:0000256" key="8">
    <source>
        <dbReference type="ARBA" id="ARBA00065987"/>
    </source>
</evidence>
<comment type="subcellular location">
    <subcellularLocation>
        <location evidence="1">Nucleus</location>
    </subcellularLocation>
</comment>
<reference evidence="14" key="1">
    <citation type="submission" date="2025-08" db="UniProtKB">
        <authorList>
            <consortium name="Ensembl"/>
        </authorList>
    </citation>
    <scope>IDENTIFICATION</scope>
</reference>
<evidence type="ECO:0000256" key="6">
    <source>
        <dbReference type="ARBA" id="ARBA00023242"/>
    </source>
</evidence>
<evidence type="ECO:0000256" key="11">
    <source>
        <dbReference type="ARBA" id="ARBA00080235"/>
    </source>
</evidence>
<dbReference type="GO" id="GO:0005634">
    <property type="term" value="C:nucleus"/>
    <property type="evidence" value="ECO:0007669"/>
    <property type="project" value="UniProtKB-SubCell"/>
</dbReference>
<keyword evidence="3" id="KW-0378">Hydrolase</keyword>
<dbReference type="AlphaFoldDB" id="A0A3Q2YG46"/>
<keyword evidence="15" id="KW-1185">Reference proteome</keyword>
<evidence type="ECO:0000313" key="15">
    <source>
        <dbReference type="Proteomes" id="UP000264820"/>
    </source>
</evidence>
<evidence type="ECO:0000256" key="10">
    <source>
        <dbReference type="ARBA" id="ARBA00076572"/>
    </source>
</evidence>
<evidence type="ECO:0000259" key="13">
    <source>
        <dbReference type="PROSITE" id="PS50056"/>
    </source>
</evidence>
<dbReference type="InterPro" id="IPR000387">
    <property type="entry name" value="Tyr_Pase_dom"/>
</dbReference>
<dbReference type="PANTHER" id="PTHR10367">
    <property type="entry name" value="MRNA-CAPPING ENZYME"/>
    <property type="match status" value="1"/>
</dbReference>
<dbReference type="InterPro" id="IPR029021">
    <property type="entry name" value="Prot-tyrosine_phosphatase-like"/>
</dbReference>
<feature type="compositionally biased region" description="Basic and acidic residues" evidence="12">
    <location>
        <begin position="172"/>
        <end position="190"/>
    </location>
</feature>
<comment type="similarity">
    <text evidence="2">Belongs to the protein-tyrosine phosphatase family. Non-receptor class dual specificity subfamily.</text>
</comment>
<evidence type="ECO:0000256" key="9">
    <source>
        <dbReference type="ARBA" id="ARBA00068666"/>
    </source>
</evidence>
<dbReference type="PROSITE" id="PS00383">
    <property type="entry name" value="TYR_PHOSPHATASE_1"/>
    <property type="match status" value="1"/>
</dbReference>
<evidence type="ECO:0000256" key="2">
    <source>
        <dbReference type="ARBA" id="ARBA00008601"/>
    </source>
</evidence>
<dbReference type="InterPro" id="IPR051029">
    <property type="entry name" value="mRNA_Capping_Enz/RNA_Phosphat"/>
</dbReference>
<dbReference type="FunFam" id="3.90.190.10:FF:000064">
    <property type="entry name" value="RNA/RNP complex-1-interacting phosphatase homolog"/>
    <property type="match status" value="1"/>
</dbReference>
<keyword evidence="6" id="KW-0539">Nucleus</keyword>
<evidence type="ECO:0000313" key="14">
    <source>
        <dbReference type="Ensembl" id="ENSHCOP00000016991.1"/>
    </source>
</evidence>
<accession>A0A3Q2YG46</accession>
<evidence type="ECO:0000256" key="3">
    <source>
        <dbReference type="ARBA" id="ARBA00022801"/>
    </source>
</evidence>
<evidence type="ECO:0000256" key="1">
    <source>
        <dbReference type="ARBA" id="ARBA00004123"/>
    </source>
</evidence>
<dbReference type="SUPFAM" id="SSF52799">
    <property type="entry name" value="(Phosphotyrosine protein) phosphatases II"/>
    <property type="match status" value="1"/>
</dbReference>